<dbReference type="OrthoDB" id="4772768at2"/>
<comment type="caution">
    <text evidence="1">The sequence shown here is derived from an EMBL/GenBank/DDBJ whole genome shotgun (WGS) entry which is preliminary data.</text>
</comment>
<dbReference type="Proteomes" id="UP000253094">
    <property type="component" value="Unassembled WGS sequence"/>
</dbReference>
<protein>
    <submittedName>
        <fullName evidence="1">Uncharacterized protein</fullName>
    </submittedName>
</protein>
<dbReference type="AlphaFoldDB" id="A0A367EM89"/>
<proteinExistence type="predicted"/>
<evidence type="ECO:0000313" key="2">
    <source>
        <dbReference type="Proteomes" id="UP000253094"/>
    </source>
</evidence>
<evidence type="ECO:0000313" key="1">
    <source>
        <dbReference type="EMBL" id="RCG19083.1"/>
    </source>
</evidence>
<gene>
    <name evidence="1" type="ORF">DQ384_38035</name>
</gene>
<name>A0A367EM89_9ACTN</name>
<dbReference type="EMBL" id="QOIL01000034">
    <property type="protein sequence ID" value="RCG19083.1"/>
    <property type="molecule type" value="Genomic_DNA"/>
</dbReference>
<accession>A0A367EM89</accession>
<reference evidence="1 2" key="1">
    <citation type="submission" date="2018-06" db="EMBL/GenBank/DDBJ databases">
        <title>Sphaerisporangium craniellae sp. nov., isolated from a marine sponge in the South China Sea.</title>
        <authorList>
            <person name="Li L."/>
        </authorList>
    </citation>
    <scope>NUCLEOTIDE SEQUENCE [LARGE SCALE GENOMIC DNA]</scope>
    <source>
        <strain evidence="1 2">CCTCC AA 208026</strain>
    </source>
</reference>
<sequence length="296" mass="32249">MTLPCPVPGCDRSMPGHRRVCAACAARTVRDLDDVLSLALHLEISRTRQARLGEPGAGHSGERAIPWDQRAREAAYVLRSALLGWYRVLSEGAPRVAGPVCILCEHPSCEWADLGRPPADTLPGLARWLIRHRVRLLRHPAAPEAVDELRAAVNLARRAIDRPPAAWYAGPCGAGDCTADLYTRHGAARITCRACGADHDSQARQAWLMDQAADHLGTATEIARALHGWHPELTPSVVRGYAHRRRIQARGRDQAGRPLYRVGDVMDLLTGETALHGPACSVCVHATCKEIRGDIT</sequence>
<dbReference type="RefSeq" id="WP_114033738.1">
    <property type="nucleotide sequence ID" value="NZ_QOIL01000034.1"/>
</dbReference>
<organism evidence="1 2">
    <name type="scientific">Sphaerisporangium album</name>
    <dbReference type="NCBI Taxonomy" id="509200"/>
    <lineage>
        <taxon>Bacteria</taxon>
        <taxon>Bacillati</taxon>
        <taxon>Actinomycetota</taxon>
        <taxon>Actinomycetes</taxon>
        <taxon>Streptosporangiales</taxon>
        <taxon>Streptosporangiaceae</taxon>
        <taxon>Sphaerisporangium</taxon>
    </lineage>
</organism>
<keyword evidence="2" id="KW-1185">Reference proteome</keyword>